<evidence type="ECO:0000256" key="3">
    <source>
        <dbReference type="ARBA" id="ARBA00025768"/>
    </source>
</evidence>
<dbReference type="OrthoDB" id="9972657at2759"/>
<protein>
    <recommendedName>
        <fullName evidence="6">Protein KTI12</fullName>
    </recommendedName>
</protein>
<reference evidence="4" key="1">
    <citation type="journal article" date="2021" name="Open Biol.">
        <title>Shared evolutionary footprints suggest mitochondrial oxidative damage underlies multiple complex I losses in fungi.</title>
        <authorList>
            <person name="Schikora-Tamarit M.A."/>
            <person name="Marcet-Houben M."/>
            <person name="Nosek J."/>
            <person name="Gabaldon T."/>
        </authorList>
    </citation>
    <scope>NUCLEOTIDE SEQUENCE</scope>
    <source>
        <strain evidence="4">CBS2887</strain>
    </source>
</reference>
<dbReference type="Pfam" id="PF08433">
    <property type="entry name" value="KTI12"/>
    <property type="match status" value="1"/>
</dbReference>
<organism evidence="4 5">
    <name type="scientific">Wickerhamomyces pijperi</name>
    <name type="common">Yeast</name>
    <name type="synonym">Pichia pijperi</name>
    <dbReference type="NCBI Taxonomy" id="599730"/>
    <lineage>
        <taxon>Eukaryota</taxon>
        <taxon>Fungi</taxon>
        <taxon>Dikarya</taxon>
        <taxon>Ascomycota</taxon>
        <taxon>Saccharomycotina</taxon>
        <taxon>Saccharomycetes</taxon>
        <taxon>Phaffomycetales</taxon>
        <taxon>Wickerhamomycetaceae</taxon>
        <taxon>Wickerhamomyces</taxon>
    </lineage>
</organism>
<evidence type="ECO:0000256" key="1">
    <source>
        <dbReference type="ARBA" id="ARBA00022741"/>
    </source>
</evidence>
<keyword evidence="5" id="KW-1185">Reference proteome</keyword>
<reference evidence="4" key="2">
    <citation type="submission" date="2021-01" db="EMBL/GenBank/DDBJ databases">
        <authorList>
            <person name="Schikora-Tamarit M.A."/>
        </authorList>
    </citation>
    <scope>NUCLEOTIDE SEQUENCE</scope>
    <source>
        <strain evidence="4">CBS2887</strain>
    </source>
</reference>
<dbReference type="PANTHER" id="PTHR12435">
    <property type="match status" value="1"/>
</dbReference>
<dbReference type="Proteomes" id="UP000774326">
    <property type="component" value="Unassembled WGS sequence"/>
</dbReference>
<dbReference type="SUPFAM" id="SSF52540">
    <property type="entry name" value="P-loop containing nucleoside triphosphate hydrolases"/>
    <property type="match status" value="1"/>
</dbReference>
<evidence type="ECO:0000313" key="5">
    <source>
        <dbReference type="Proteomes" id="UP000774326"/>
    </source>
</evidence>
<accession>A0A9P8Q395</accession>
<dbReference type="AlphaFoldDB" id="A0A9P8Q395"/>
<keyword evidence="2" id="KW-0067">ATP-binding</keyword>
<comment type="similarity">
    <text evidence="3">Belongs to the KTI12 family.</text>
</comment>
<dbReference type="InterPro" id="IPR027417">
    <property type="entry name" value="P-loop_NTPase"/>
</dbReference>
<comment type="caution">
    <text evidence="4">The sequence shown here is derived from an EMBL/GenBank/DDBJ whole genome shotgun (WGS) entry which is preliminary data.</text>
</comment>
<evidence type="ECO:0000256" key="2">
    <source>
        <dbReference type="ARBA" id="ARBA00022840"/>
    </source>
</evidence>
<dbReference type="Gene3D" id="3.40.50.300">
    <property type="entry name" value="P-loop containing nucleotide triphosphate hydrolases"/>
    <property type="match status" value="1"/>
</dbReference>
<name>A0A9P8Q395_WICPI</name>
<proteinExistence type="inferred from homology"/>
<sequence length="289" mass="33032">MPLIIFCGLPSCGKSTRANQLKSVLETKLASINPGDVGSYLNKNVILHSDESLGITKEQYRESLTEKSLRGLQMSSVKRDLSKNQIVILDSPAYIKGFRYQLHCEAKNLGTSICIIYVLSSQEICLKFNSTRTDKWDEELLGQLCMRFEEPDAGSRWDSPLIPITYDDENFSLEDESFNKAWDALINSKLKKSSTVTLLKPATQTNYLSELDKLTQGVLNKINESINLGIFGRIKIQDDTFFEINDRYSMAKLQRIRRSFINLNKVRSLDIHRIEPLFAEYLTTNLNRE</sequence>
<dbReference type="GO" id="GO:0005524">
    <property type="term" value="F:ATP binding"/>
    <property type="evidence" value="ECO:0007669"/>
    <property type="project" value="UniProtKB-KW"/>
</dbReference>
<keyword evidence="1" id="KW-0547">Nucleotide-binding</keyword>
<evidence type="ECO:0008006" key="6">
    <source>
        <dbReference type="Google" id="ProtNLM"/>
    </source>
</evidence>
<dbReference type="InterPro" id="IPR013641">
    <property type="entry name" value="KTI12/PSTK"/>
</dbReference>
<evidence type="ECO:0000313" key="4">
    <source>
        <dbReference type="EMBL" id="KAH3683276.1"/>
    </source>
</evidence>
<dbReference type="EMBL" id="JAEUBG010003196">
    <property type="protein sequence ID" value="KAH3683276.1"/>
    <property type="molecule type" value="Genomic_DNA"/>
</dbReference>
<gene>
    <name evidence="4" type="ORF">WICPIJ_005745</name>
</gene>